<dbReference type="AlphaFoldDB" id="A0A397VFY1"/>
<reference evidence="2 3" key="1">
    <citation type="submission" date="2018-06" db="EMBL/GenBank/DDBJ databases">
        <title>Comparative genomics reveals the genomic features of Rhizophagus irregularis, R. cerebriforme, R. diaphanum and Gigaspora rosea, and their symbiotic lifestyle signature.</title>
        <authorList>
            <person name="Morin E."/>
            <person name="San Clemente H."/>
            <person name="Chen E.C.H."/>
            <person name="De La Providencia I."/>
            <person name="Hainaut M."/>
            <person name="Kuo A."/>
            <person name="Kohler A."/>
            <person name="Murat C."/>
            <person name="Tang N."/>
            <person name="Roy S."/>
            <person name="Loubradou J."/>
            <person name="Henrissat B."/>
            <person name="Grigoriev I.V."/>
            <person name="Corradi N."/>
            <person name="Roux C."/>
            <person name="Martin F.M."/>
        </authorList>
    </citation>
    <scope>NUCLEOTIDE SEQUENCE [LARGE SCALE GENOMIC DNA]</scope>
    <source>
        <strain evidence="2 3">DAOM 194757</strain>
    </source>
</reference>
<gene>
    <name evidence="2" type="ORF">C2G38_2035016</name>
</gene>
<evidence type="ECO:0000313" key="2">
    <source>
        <dbReference type="EMBL" id="RIB20708.1"/>
    </source>
</evidence>
<protein>
    <submittedName>
        <fullName evidence="2">Uncharacterized protein</fullName>
    </submittedName>
</protein>
<feature type="compositionally biased region" description="Acidic residues" evidence="1">
    <location>
        <begin position="651"/>
        <end position="661"/>
    </location>
</feature>
<feature type="region of interest" description="Disordered" evidence="1">
    <location>
        <begin position="134"/>
        <end position="166"/>
    </location>
</feature>
<dbReference type="EMBL" id="QKWP01000402">
    <property type="protein sequence ID" value="RIB20708.1"/>
    <property type="molecule type" value="Genomic_DNA"/>
</dbReference>
<keyword evidence="3" id="KW-1185">Reference proteome</keyword>
<organism evidence="2 3">
    <name type="scientific">Gigaspora rosea</name>
    <dbReference type="NCBI Taxonomy" id="44941"/>
    <lineage>
        <taxon>Eukaryota</taxon>
        <taxon>Fungi</taxon>
        <taxon>Fungi incertae sedis</taxon>
        <taxon>Mucoromycota</taxon>
        <taxon>Glomeromycotina</taxon>
        <taxon>Glomeromycetes</taxon>
        <taxon>Diversisporales</taxon>
        <taxon>Gigasporaceae</taxon>
        <taxon>Gigaspora</taxon>
    </lineage>
</organism>
<feature type="region of interest" description="Disordered" evidence="1">
    <location>
        <begin position="284"/>
        <end position="307"/>
    </location>
</feature>
<proteinExistence type="predicted"/>
<feature type="region of interest" description="Disordered" evidence="1">
    <location>
        <begin position="623"/>
        <end position="667"/>
    </location>
</feature>
<comment type="caution">
    <text evidence="2">The sequence shown here is derived from an EMBL/GenBank/DDBJ whole genome shotgun (WGS) entry which is preliminary data.</text>
</comment>
<sequence length="849" mass="98319">MKEGFRNQRLWNKACFAPTVHSKHLRRQCPHCRRKTHSIWKCPKVKYLDEKCTSLARSLIPKQLVKLQEIIDENFCCPLNDEQIPAALDLILKIMEDIIIRDRECGDLVQKESYSLVNDDYNEQSDIEYDYGAEARKAQKPQDKSESHRKETSQYLSKNEEEERIKNEESDLTKLLQELLIVYNALFKEMDKKKEEIVERNAILELKDLVVNLSKDASEEILTGEENMDRTIRFYQSAEIDHGNKRKEIEKDKTVIYLDSFKTFEVNDEETWKTEKDEKYGNERKDGLKVSASKPGKSCLKHGKGRVKDDNNGEVITEMKGLNCTIYGGDGIEKANEVNDIVNKEWEEHELNDVAKDEGKLVAEMDNAIYSKFDQKEKKEMDSIPNESGEIISSKTLEFLLGIVEKSFCSISCQNYFLMTQEEEAVYLGVLDTYYDLDEPVEVPLVDAEFGPNEKQENGLKVLLKEVATECDALVRKLAPREKEPIQKPGSEINVRNNKNEEVKVEMELDPSEETKEEKIEITNEIIIVKINCEKKTEVENKPSEIRSADGTYTVGSCCGKENGDEDKKTKVEVDKEVHDYLRDSAHMNGSMKNVVEINKVEYHCQNMSRVIRDETYGWRMGSAEGANSTGKFDPGGFWRRKPQRKRIEEETLEENNDNNDEEKGNGTEKFLKEKALSLACEKWIVKVSKFRNTVYEAKEPVEVIETLYVGDCYQNKFRDDEVRNNKINALFPYRKFAKMKLAEKMHNVDSCFDYEIGGSKISVEVSELEYAFWYRLTKEETPTSSWQYNNGNCYEGDKEHRLTNQSLSDIDAINRPYDLEPCYKGKSRVEINKCRVSANYKSQQIKIL</sequence>
<accession>A0A397VFY1</accession>
<name>A0A397VFY1_9GLOM</name>
<dbReference type="Proteomes" id="UP000266673">
    <property type="component" value="Unassembled WGS sequence"/>
</dbReference>
<evidence type="ECO:0000313" key="3">
    <source>
        <dbReference type="Proteomes" id="UP000266673"/>
    </source>
</evidence>
<evidence type="ECO:0000256" key="1">
    <source>
        <dbReference type="SAM" id="MobiDB-lite"/>
    </source>
</evidence>